<evidence type="ECO:0000313" key="1">
    <source>
        <dbReference type="EMBL" id="KAI4368082.1"/>
    </source>
</evidence>
<name>A0ACB9QML4_9MYRT</name>
<protein>
    <submittedName>
        <fullName evidence="1">Uncharacterized protein</fullName>
    </submittedName>
</protein>
<proteinExistence type="predicted"/>
<gene>
    <name evidence="1" type="ORF">MLD38_016684</name>
</gene>
<evidence type="ECO:0000313" key="2">
    <source>
        <dbReference type="Proteomes" id="UP001057402"/>
    </source>
</evidence>
<dbReference type="Proteomes" id="UP001057402">
    <property type="component" value="Chromosome 5"/>
</dbReference>
<comment type="caution">
    <text evidence="1">The sequence shown here is derived from an EMBL/GenBank/DDBJ whole genome shotgun (WGS) entry which is preliminary data.</text>
</comment>
<organism evidence="1 2">
    <name type="scientific">Melastoma candidum</name>
    <dbReference type="NCBI Taxonomy" id="119954"/>
    <lineage>
        <taxon>Eukaryota</taxon>
        <taxon>Viridiplantae</taxon>
        <taxon>Streptophyta</taxon>
        <taxon>Embryophyta</taxon>
        <taxon>Tracheophyta</taxon>
        <taxon>Spermatophyta</taxon>
        <taxon>Magnoliopsida</taxon>
        <taxon>eudicotyledons</taxon>
        <taxon>Gunneridae</taxon>
        <taxon>Pentapetalae</taxon>
        <taxon>rosids</taxon>
        <taxon>malvids</taxon>
        <taxon>Myrtales</taxon>
        <taxon>Melastomataceae</taxon>
        <taxon>Melastomatoideae</taxon>
        <taxon>Melastomateae</taxon>
        <taxon>Melastoma</taxon>
    </lineage>
</organism>
<reference evidence="2" key="1">
    <citation type="journal article" date="2023" name="Front. Plant Sci.">
        <title>Chromosomal-level genome assembly of Melastoma candidum provides insights into trichome evolution.</title>
        <authorList>
            <person name="Zhong Y."/>
            <person name="Wu W."/>
            <person name="Sun C."/>
            <person name="Zou P."/>
            <person name="Liu Y."/>
            <person name="Dai S."/>
            <person name="Zhou R."/>
        </authorList>
    </citation>
    <scope>NUCLEOTIDE SEQUENCE [LARGE SCALE GENOMIC DNA]</scope>
</reference>
<accession>A0ACB9QML4</accession>
<dbReference type="EMBL" id="CM042884">
    <property type="protein sequence ID" value="KAI4368082.1"/>
    <property type="molecule type" value="Genomic_DNA"/>
</dbReference>
<keyword evidence="2" id="KW-1185">Reference proteome</keyword>
<sequence>MGVEEIQPHASKFPRTANGTGRRSGTSELVQAMGSSQIQYPKLREEGPGKRKGSRRGGATVSGTDESGREGGWRHTSRIVRVSRASGGKDRHSKVLTSKGLRDRRVRLSVPTAIQFYDIQDRLGYNQPSKAVEWLINAAGDSISELPSLKECFPGSSPMGKQSVTGDEKPPENHGFDSDDDVPDGNLDPNSHYCPQNQNISLAKSAYSSAPETSKGTASLPSSGSELHNNRVGDKHNRLRERIAEENKDISCNHRPLNLISQSPSFTELLMGGIGKSNTMNATTASTGTLGSNHQDSCNSTRQWSPAPMDYFTRGSLRNSSRFTDQLRMANNQIPLALPITPFAISSGNNGGNHHAQHSVVHEGFIQVAATASSTGAENNLNFMTPSSSTGEPSTGGLVGFDRETLQSNSPLQQQSLLSHLQGQSLPNQQTIRVPFFIGTATPLDNHNNNQFFPRFDGRLQLYHGHGAKEEPRK</sequence>